<proteinExistence type="predicted"/>
<accession>A0A8S5U0K4</accession>
<name>A0A8S5U0K4_9CAUD</name>
<reference evidence="1" key="1">
    <citation type="journal article" date="2021" name="Proc. Natl. Acad. Sci. U.S.A.">
        <title>A Catalog of Tens of Thousands of Viruses from Human Metagenomes Reveals Hidden Associations with Chronic Diseases.</title>
        <authorList>
            <person name="Tisza M.J."/>
            <person name="Buck C.B."/>
        </authorList>
    </citation>
    <scope>NUCLEOTIDE SEQUENCE</scope>
    <source>
        <strain evidence="1">CtNEy24</strain>
    </source>
</reference>
<sequence>MAYFQIGSHDYSAYTSSLKVGYTVNYTSQTNASYNSVVDYHNTKTTVEVEVIPLDDETMK</sequence>
<evidence type="ECO:0000313" key="1">
    <source>
        <dbReference type="EMBL" id="DAF87974.1"/>
    </source>
</evidence>
<protein>
    <submittedName>
        <fullName evidence="1">Uncharacterized protein</fullName>
    </submittedName>
</protein>
<dbReference type="EMBL" id="BK015974">
    <property type="protein sequence ID" value="DAF87974.1"/>
    <property type="molecule type" value="Genomic_DNA"/>
</dbReference>
<organism evidence="1">
    <name type="scientific">Siphoviridae sp. ctNEy24</name>
    <dbReference type="NCBI Taxonomy" id="2825466"/>
    <lineage>
        <taxon>Viruses</taxon>
        <taxon>Duplodnaviria</taxon>
        <taxon>Heunggongvirae</taxon>
        <taxon>Uroviricota</taxon>
        <taxon>Caudoviricetes</taxon>
    </lineage>
</organism>